<accession>A0A2H3B2D7</accession>
<dbReference type="InterPro" id="IPR032675">
    <property type="entry name" value="LRR_dom_sf"/>
</dbReference>
<dbReference type="STRING" id="1076256.A0A2H3B2D7"/>
<dbReference type="SUPFAM" id="SSF52058">
    <property type="entry name" value="L domain-like"/>
    <property type="match status" value="1"/>
</dbReference>
<reference evidence="3" key="1">
    <citation type="journal article" date="2017" name="Nat. Ecol. Evol.">
        <title>Genome expansion and lineage-specific genetic innovations in the forest pathogenic fungi Armillaria.</title>
        <authorList>
            <person name="Sipos G."/>
            <person name="Prasanna A.N."/>
            <person name="Walter M.C."/>
            <person name="O'Connor E."/>
            <person name="Balint B."/>
            <person name="Krizsan K."/>
            <person name="Kiss B."/>
            <person name="Hess J."/>
            <person name="Varga T."/>
            <person name="Slot J."/>
            <person name="Riley R."/>
            <person name="Boka B."/>
            <person name="Rigling D."/>
            <person name="Barry K."/>
            <person name="Lee J."/>
            <person name="Mihaltcheva S."/>
            <person name="LaButti K."/>
            <person name="Lipzen A."/>
            <person name="Waldron R."/>
            <person name="Moloney N.M."/>
            <person name="Sperisen C."/>
            <person name="Kredics L."/>
            <person name="Vagvoelgyi C."/>
            <person name="Patrignani A."/>
            <person name="Fitzpatrick D."/>
            <person name="Nagy I."/>
            <person name="Doyle S."/>
            <person name="Anderson J.B."/>
            <person name="Grigoriev I.V."/>
            <person name="Gueldener U."/>
            <person name="Muensterkoetter M."/>
            <person name="Nagy L.G."/>
        </authorList>
    </citation>
    <scope>NUCLEOTIDE SEQUENCE [LARGE SCALE GENOMIC DNA]</scope>
    <source>
        <strain evidence="3">28-4</strain>
    </source>
</reference>
<evidence type="ECO:0000313" key="2">
    <source>
        <dbReference type="EMBL" id="PBK60158.1"/>
    </source>
</evidence>
<dbReference type="InterPro" id="IPR001810">
    <property type="entry name" value="F-box_dom"/>
</dbReference>
<dbReference type="Gene3D" id="1.20.1280.50">
    <property type="match status" value="1"/>
</dbReference>
<keyword evidence="3" id="KW-1185">Reference proteome</keyword>
<organism evidence="2 3">
    <name type="scientific">Armillaria solidipes</name>
    <dbReference type="NCBI Taxonomy" id="1076256"/>
    <lineage>
        <taxon>Eukaryota</taxon>
        <taxon>Fungi</taxon>
        <taxon>Dikarya</taxon>
        <taxon>Basidiomycota</taxon>
        <taxon>Agaricomycotina</taxon>
        <taxon>Agaricomycetes</taxon>
        <taxon>Agaricomycetidae</taxon>
        <taxon>Agaricales</taxon>
        <taxon>Marasmiineae</taxon>
        <taxon>Physalacriaceae</taxon>
        <taxon>Armillaria</taxon>
    </lineage>
</organism>
<evidence type="ECO:0000259" key="1">
    <source>
        <dbReference type="Pfam" id="PF12937"/>
    </source>
</evidence>
<protein>
    <recommendedName>
        <fullName evidence="1">F-box domain-containing protein</fullName>
    </recommendedName>
</protein>
<feature type="domain" description="F-box" evidence="1">
    <location>
        <begin position="96"/>
        <end position="162"/>
    </location>
</feature>
<gene>
    <name evidence="2" type="ORF">ARMSODRAFT_735589</name>
</gene>
<name>A0A2H3B2D7_9AGAR</name>
<dbReference type="Gene3D" id="3.80.10.10">
    <property type="entry name" value="Ribonuclease Inhibitor"/>
    <property type="match status" value="1"/>
</dbReference>
<dbReference type="EMBL" id="KZ293491">
    <property type="protein sequence ID" value="PBK60158.1"/>
    <property type="molecule type" value="Genomic_DNA"/>
</dbReference>
<sequence length="557" mass="62590">MPRLQGMCDSCGATSLRYNEVQPPQSPRIQHLLSVNEPPLEGEQATLRATISRGSSVLSDLDTQITKVRAILDALLRDRAQAAANIQDAKHILHPIRRLPEDILRKIFSSCVSPQEYYLYENDTGIVPCLDAGNPRWTLSQTCRRWRYVALGTPSLWSCIDLDFDGFTRVQSMRVAFKLGLNVERSGSRNLMVRIRSQSDIVDHPALAILLTCVGRWKNVDIDMPANSFHGLSVCRGLFHSLQYLRLQFHDDRPSPDSGILDAFEFAPSLSFLLSGPNFNLQHIPWSQITVYSACGMDQHCIDMLKRMSSLRSLRVYCGRGALPVSPVNLAKLETLTLADRYIPGPPPAAHVIQCFNALSVPALKRLVLVYTELLRWTFPSANPCYITTLEVEGHIGVHPGNVPRLVEFLSAIPALSHLILRLIGLTEDLLSALVLRGNDKVIAPFLSILDLRLSRWQTVDYIPGREWLIALVESRRPIRGLVESPGQSWDYLTELRISKPIPKDDERLAQRWQVLCDEGLIYFSRHGLNDSEPLRDPLLGMDTSGLEWFPGMPLAL</sequence>
<evidence type="ECO:0000313" key="3">
    <source>
        <dbReference type="Proteomes" id="UP000218334"/>
    </source>
</evidence>
<dbReference type="Pfam" id="PF12937">
    <property type="entry name" value="F-box-like"/>
    <property type="match status" value="1"/>
</dbReference>
<dbReference type="Proteomes" id="UP000218334">
    <property type="component" value="Unassembled WGS sequence"/>
</dbReference>
<proteinExistence type="predicted"/>
<dbReference type="AlphaFoldDB" id="A0A2H3B2D7"/>